<gene>
    <name evidence="9" type="primary">thiG</name>
</gene>
<evidence type="ECO:0000256" key="2">
    <source>
        <dbReference type="ARBA" id="ARBA00004948"/>
    </source>
</evidence>
<dbReference type="GO" id="GO:1990107">
    <property type="term" value="F:thiazole synthase activity"/>
    <property type="evidence" value="ECO:0007669"/>
    <property type="project" value="UniProtKB-EC"/>
</dbReference>
<feature type="domain" description="Thiazole synthase ThiG" evidence="8">
    <location>
        <begin position="11"/>
        <end position="253"/>
    </location>
</feature>
<sequence length="269" mass="29216">MVILSDKWEVNKISLNSRLLIGTGRFETLEKTKLSIQAGNPSLVTVAIRRLETQKNEKENGSLLSAINWKQIWMLPNTAGSKTPDEAIRLGFLGKEIAKSLGQDNNRFLKLEVIADEKYLMPDPLGTIKAADYLIKKGFKIFPYINTDPILASHLEELGCATLMPLGSAIGSNQGLKNLENIKIIIEQSKIPVIIDAGIGKPSDASKAMEIGADAVLINTAIASAERPELMAEAMKYAVIGGRLSYLSNPQAISIKKGTLSSPKKGVLF</sequence>
<evidence type="ECO:0000256" key="1">
    <source>
        <dbReference type="ARBA" id="ARBA00002834"/>
    </source>
</evidence>
<dbReference type="EMBL" id="KC598088">
    <property type="protein sequence ID" value="AGI99160.1"/>
    <property type="molecule type" value="Genomic_DNA"/>
</dbReference>
<reference evidence="9" key="1">
    <citation type="journal article" date="2013" name="BMC Genomics">
        <title>Nannochloropsis plastid and mitochondrial phylogenomes reveal organelle diversification mechanism and intragenus phylotyping strategy in microalgae.</title>
        <authorList>
            <person name="Wei L."/>
            <person name="Xin Y."/>
            <person name="Wang D."/>
            <person name="Jing X."/>
            <person name="Zhou Q."/>
            <person name="Su X."/>
            <person name="Jia J."/>
            <person name="Ning K."/>
            <person name="Chen F."/>
            <person name="Hu Q."/>
            <person name="Xu J."/>
        </authorList>
    </citation>
    <scope>NUCLEOTIDE SEQUENCE</scope>
    <source>
        <strain evidence="9">CCMP537</strain>
    </source>
</reference>
<comment type="pathway">
    <text evidence="2">Cofactor biosynthesis; thiamine diphosphate biosynthesis.</text>
</comment>
<evidence type="ECO:0000256" key="7">
    <source>
        <dbReference type="ARBA" id="ARBA00049897"/>
    </source>
</evidence>
<dbReference type="PANTHER" id="PTHR34266">
    <property type="entry name" value="THIAZOLE SYNTHASE"/>
    <property type="match status" value="1"/>
</dbReference>
<accession>T1RI21</accession>
<dbReference type="GeneID" id="16791809"/>
<proteinExistence type="predicted"/>
<keyword evidence="5" id="KW-0784">Thiamine biosynthesis</keyword>
<protein>
    <recommendedName>
        <fullName evidence="3">thiazole synthase</fullName>
        <ecNumber evidence="3">2.8.1.10</ecNumber>
    </recommendedName>
</protein>
<dbReference type="SUPFAM" id="SSF110399">
    <property type="entry name" value="ThiG-like"/>
    <property type="match status" value="1"/>
</dbReference>
<dbReference type="InterPro" id="IPR033983">
    <property type="entry name" value="Thiazole_synthase_ThiG"/>
</dbReference>
<comment type="function">
    <text evidence="1">Catalyzes the rearrangement of 1-deoxy-D-xylulose 5-phosphate (DXP) to produce the thiazole phosphate moiety of thiamine. Sulfur is provided by the thiocarboxylate moiety of the carrier protein ThiS. In vitro, sulfur can be provided by H(2)S.</text>
</comment>
<dbReference type="RefSeq" id="YP_008519806.1">
    <property type="nucleotide sequence ID" value="NC_022261.1"/>
</dbReference>
<evidence type="ECO:0000256" key="6">
    <source>
        <dbReference type="ARBA" id="ARBA00023270"/>
    </source>
</evidence>
<keyword evidence="4" id="KW-0808">Transferase</keyword>
<keyword evidence="9" id="KW-0150">Chloroplast</keyword>
<dbReference type="PANTHER" id="PTHR34266:SF2">
    <property type="entry name" value="THIAZOLE SYNTHASE"/>
    <property type="match status" value="1"/>
</dbReference>
<dbReference type="InterPro" id="IPR008867">
    <property type="entry name" value="ThiG"/>
</dbReference>
<dbReference type="InterPro" id="IPR013785">
    <property type="entry name" value="Aldolase_TIM"/>
</dbReference>
<comment type="catalytic activity">
    <reaction evidence="7">
        <text>[ThiS sulfur-carrier protein]-C-terminal-Gly-aminoethanethioate + 2-iminoacetate + 1-deoxy-D-xylulose 5-phosphate = [ThiS sulfur-carrier protein]-C-terminal Gly-Gly + 2-[(2R,5Z)-2-carboxy-4-methylthiazol-5(2H)-ylidene]ethyl phosphate + 2 H2O + H(+)</text>
        <dbReference type="Rhea" id="RHEA:26297"/>
        <dbReference type="Rhea" id="RHEA-COMP:12909"/>
        <dbReference type="Rhea" id="RHEA-COMP:19908"/>
        <dbReference type="ChEBI" id="CHEBI:15377"/>
        <dbReference type="ChEBI" id="CHEBI:15378"/>
        <dbReference type="ChEBI" id="CHEBI:57792"/>
        <dbReference type="ChEBI" id="CHEBI:62899"/>
        <dbReference type="ChEBI" id="CHEBI:77846"/>
        <dbReference type="ChEBI" id="CHEBI:90778"/>
        <dbReference type="ChEBI" id="CHEBI:232372"/>
        <dbReference type="EC" id="2.8.1.10"/>
    </reaction>
</comment>
<name>T1RI21_9STRA</name>
<evidence type="ECO:0000256" key="5">
    <source>
        <dbReference type="ARBA" id="ARBA00022977"/>
    </source>
</evidence>
<dbReference type="EC" id="2.8.1.10" evidence="3"/>
<organism evidence="9">
    <name type="scientific">Microchloropsis salina</name>
    <dbReference type="NCBI Taxonomy" id="2511165"/>
    <lineage>
        <taxon>Eukaryota</taxon>
        <taxon>Sar</taxon>
        <taxon>Stramenopiles</taxon>
        <taxon>Ochrophyta</taxon>
        <taxon>Eustigmatophyceae</taxon>
        <taxon>Eustigmatales</taxon>
        <taxon>Monodopsidaceae</taxon>
        <taxon>Microchloropsis</taxon>
    </lineage>
</organism>
<dbReference type="Gene3D" id="3.20.20.70">
    <property type="entry name" value="Aldolase class I"/>
    <property type="match status" value="1"/>
</dbReference>
<evidence type="ECO:0000256" key="3">
    <source>
        <dbReference type="ARBA" id="ARBA00011960"/>
    </source>
</evidence>
<geneLocation type="chloroplast" evidence="9"/>
<evidence type="ECO:0000256" key="4">
    <source>
        <dbReference type="ARBA" id="ARBA00022679"/>
    </source>
</evidence>
<keyword evidence="6" id="KW-0704">Schiff base</keyword>
<dbReference type="AlphaFoldDB" id="T1RI21"/>
<evidence type="ECO:0000259" key="8">
    <source>
        <dbReference type="Pfam" id="PF05690"/>
    </source>
</evidence>
<keyword evidence="9" id="KW-0934">Plastid</keyword>
<dbReference type="Pfam" id="PF05690">
    <property type="entry name" value="ThiG"/>
    <property type="match status" value="1"/>
</dbReference>
<evidence type="ECO:0000313" key="9">
    <source>
        <dbReference type="EMBL" id="AGI99160.1"/>
    </source>
</evidence>